<dbReference type="PANTHER" id="PTHR48081:SF31">
    <property type="entry name" value="STERYL ACETYL HYDROLASE MUG81-RELATED"/>
    <property type="match status" value="1"/>
</dbReference>
<dbReference type="InterPro" id="IPR029058">
    <property type="entry name" value="AB_hydrolase_fold"/>
</dbReference>
<dbReference type="InterPro" id="IPR013094">
    <property type="entry name" value="AB_hydrolase_3"/>
</dbReference>
<feature type="domain" description="Alpha/beta hydrolase fold-3" evidence="2">
    <location>
        <begin position="113"/>
        <end position="207"/>
    </location>
</feature>
<keyword evidence="1 3" id="KW-0378">Hydrolase</keyword>
<dbReference type="GO" id="GO:0016787">
    <property type="term" value="F:hydrolase activity"/>
    <property type="evidence" value="ECO:0007669"/>
    <property type="project" value="UniProtKB-KW"/>
</dbReference>
<sequence length="253" mass="27656">MSQSAADSPGIVGLAALFTHIAFTALTRALTYPLRTHRAPALSSDVFFAVLRTILTHITIPQARYLNQTTTQRYHSFCTQQHIEPRTLAIEAKDGTRTVAAHWIGSPDMQTVILYFHGGGYTQPATEGYYKYFTRLVDDLNATAGTKRVAVLVLAYQLAPEATYPTQLQEAATILSYLLTETARSPADIFITGDSAGGGLSLSLLSHILYPHPDVLRIELSVPLAIMDVMVRGGTKSESQTAIEAWYKARLGI</sequence>
<dbReference type="InterPro" id="IPR050300">
    <property type="entry name" value="GDXG_lipolytic_enzyme"/>
</dbReference>
<dbReference type="Gene3D" id="3.40.50.1820">
    <property type="entry name" value="alpha/beta hydrolase"/>
    <property type="match status" value="1"/>
</dbReference>
<dbReference type="PANTHER" id="PTHR48081">
    <property type="entry name" value="AB HYDROLASE SUPERFAMILY PROTEIN C4A8.06C"/>
    <property type="match status" value="1"/>
</dbReference>
<dbReference type="AlphaFoldDB" id="A0A6G1KGA8"/>
<evidence type="ECO:0000313" key="3">
    <source>
        <dbReference type="EMBL" id="KAF2711936.1"/>
    </source>
</evidence>
<dbReference type="SUPFAM" id="SSF53474">
    <property type="entry name" value="alpha/beta-Hydrolases"/>
    <property type="match status" value="1"/>
</dbReference>
<evidence type="ECO:0000256" key="1">
    <source>
        <dbReference type="ARBA" id="ARBA00022801"/>
    </source>
</evidence>
<accession>A0A6G1KGA8</accession>
<evidence type="ECO:0000259" key="2">
    <source>
        <dbReference type="Pfam" id="PF07859"/>
    </source>
</evidence>
<keyword evidence="4" id="KW-1185">Reference proteome</keyword>
<proteinExistence type="predicted"/>
<dbReference type="Proteomes" id="UP000799428">
    <property type="component" value="Unassembled WGS sequence"/>
</dbReference>
<reference evidence="3" key="1">
    <citation type="journal article" date="2020" name="Stud. Mycol.">
        <title>101 Dothideomycetes genomes: a test case for predicting lifestyles and emergence of pathogens.</title>
        <authorList>
            <person name="Haridas S."/>
            <person name="Albert R."/>
            <person name="Binder M."/>
            <person name="Bloem J."/>
            <person name="Labutti K."/>
            <person name="Salamov A."/>
            <person name="Andreopoulos B."/>
            <person name="Baker S."/>
            <person name="Barry K."/>
            <person name="Bills G."/>
            <person name="Bluhm B."/>
            <person name="Cannon C."/>
            <person name="Castanera R."/>
            <person name="Culley D."/>
            <person name="Daum C."/>
            <person name="Ezra D."/>
            <person name="Gonzalez J."/>
            <person name="Henrissat B."/>
            <person name="Kuo A."/>
            <person name="Liang C."/>
            <person name="Lipzen A."/>
            <person name="Lutzoni F."/>
            <person name="Magnuson J."/>
            <person name="Mondo S."/>
            <person name="Nolan M."/>
            <person name="Ohm R."/>
            <person name="Pangilinan J."/>
            <person name="Park H.-J."/>
            <person name="Ramirez L."/>
            <person name="Alfaro M."/>
            <person name="Sun H."/>
            <person name="Tritt A."/>
            <person name="Yoshinaga Y."/>
            <person name="Zwiers L.-H."/>
            <person name="Turgeon B."/>
            <person name="Goodwin S."/>
            <person name="Spatafora J."/>
            <person name="Crous P."/>
            <person name="Grigoriev I."/>
        </authorList>
    </citation>
    <scope>NUCLEOTIDE SEQUENCE</scope>
    <source>
        <strain evidence="3">CBS 279.74</strain>
    </source>
</reference>
<protein>
    <submittedName>
        <fullName evidence="3">Alpha/beta-hydrolase</fullName>
    </submittedName>
</protein>
<organism evidence="3 4">
    <name type="scientific">Pleomassaria siparia CBS 279.74</name>
    <dbReference type="NCBI Taxonomy" id="1314801"/>
    <lineage>
        <taxon>Eukaryota</taxon>
        <taxon>Fungi</taxon>
        <taxon>Dikarya</taxon>
        <taxon>Ascomycota</taxon>
        <taxon>Pezizomycotina</taxon>
        <taxon>Dothideomycetes</taxon>
        <taxon>Pleosporomycetidae</taxon>
        <taxon>Pleosporales</taxon>
        <taxon>Pleomassariaceae</taxon>
        <taxon>Pleomassaria</taxon>
    </lineage>
</organism>
<evidence type="ECO:0000313" key="4">
    <source>
        <dbReference type="Proteomes" id="UP000799428"/>
    </source>
</evidence>
<name>A0A6G1KGA8_9PLEO</name>
<dbReference type="Pfam" id="PF07859">
    <property type="entry name" value="Abhydrolase_3"/>
    <property type="match status" value="1"/>
</dbReference>
<dbReference type="EMBL" id="MU005767">
    <property type="protein sequence ID" value="KAF2711936.1"/>
    <property type="molecule type" value="Genomic_DNA"/>
</dbReference>
<dbReference type="OrthoDB" id="2152029at2759"/>
<gene>
    <name evidence="3" type="ORF">K504DRAFT_465660</name>
</gene>